<dbReference type="GO" id="GO:0005525">
    <property type="term" value="F:GTP binding"/>
    <property type="evidence" value="ECO:0007669"/>
    <property type="project" value="UniProtKB-KW"/>
</dbReference>
<evidence type="ECO:0000256" key="21">
    <source>
        <dbReference type="ARBA" id="ARBA00023242"/>
    </source>
</evidence>
<feature type="domain" description="FATC" evidence="32">
    <location>
        <begin position="2931"/>
        <end position="2963"/>
    </location>
</feature>
<keyword evidence="15" id="KW-0067">ATP-binding</keyword>
<dbReference type="OrthoDB" id="381190at2759"/>
<dbReference type="Pfam" id="PF00448">
    <property type="entry name" value="SRP54"/>
    <property type="match status" value="1"/>
</dbReference>
<name>G0S1R8_CHATD</name>
<evidence type="ECO:0000259" key="31">
    <source>
        <dbReference type="PROSITE" id="PS51189"/>
    </source>
</evidence>
<dbReference type="FunFam" id="3.30.450.60:FF:000023">
    <property type="entry name" value="Signal sequence receptor alpha subunit"/>
    <property type="match status" value="1"/>
</dbReference>
<dbReference type="Gene3D" id="1.20.120.140">
    <property type="entry name" value="Signal recognition particle SRP54, nucleotide-binding domain"/>
    <property type="match status" value="1"/>
</dbReference>
<dbReference type="Gene3D" id="3.30.450.60">
    <property type="match status" value="1"/>
</dbReference>
<dbReference type="SUPFAM" id="SSF47364">
    <property type="entry name" value="Domain of the SRP/SRP receptor G-proteins"/>
    <property type="match status" value="1"/>
</dbReference>
<keyword evidence="18" id="KW-0472">Membrane</keyword>
<dbReference type="PROSITE" id="PS51189">
    <property type="entry name" value="FAT"/>
    <property type="match status" value="1"/>
</dbReference>
<dbReference type="Gene3D" id="3.40.50.300">
    <property type="entry name" value="P-loop containing nucleotide triphosphate hydrolases"/>
    <property type="match status" value="1"/>
</dbReference>
<feature type="domain" description="PI3K/PI4K catalytic" evidence="30">
    <location>
        <begin position="2627"/>
        <end position="2947"/>
    </location>
</feature>
<comment type="similarity">
    <text evidence="3">Belongs to the GTP-binding SRP family.</text>
</comment>
<feature type="compositionally biased region" description="Basic residues" evidence="29">
    <location>
        <begin position="226"/>
        <end position="238"/>
    </location>
</feature>
<keyword evidence="14" id="KW-0256">Endoplasmic reticulum</keyword>
<dbReference type="Gene3D" id="1.25.40.10">
    <property type="entry name" value="Tetratricopeptide repeat domain"/>
    <property type="match status" value="1"/>
</dbReference>
<keyword evidence="16" id="KW-0156">Chromatin regulator</keyword>
<dbReference type="InterPro" id="IPR011009">
    <property type="entry name" value="Kinase-like_dom_sf"/>
</dbReference>
<evidence type="ECO:0000256" key="9">
    <source>
        <dbReference type="ARBA" id="ARBA00022527"/>
    </source>
</evidence>
<dbReference type="PDBsum" id="5CK3"/>
<evidence type="ECO:0000256" key="10">
    <source>
        <dbReference type="ARBA" id="ARBA00022679"/>
    </source>
</evidence>
<dbReference type="FunFam" id="3.40.50.300:FF:000566">
    <property type="entry name" value="Signal recognition particle receptor subunit alpha"/>
    <property type="match status" value="1"/>
</dbReference>
<feature type="region of interest" description="Disordered" evidence="29">
    <location>
        <begin position="149"/>
        <end position="238"/>
    </location>
</feature>
<dbReference type="GO" id="GO:0000723">
    <property type="term" value="P:telomere maintenance"/>
    <property type="evidence" value="ECO:0007669"/>
    <property type="project" value="TreeGrafter"/>
</dbReference>
<keyword evidence="22" id="KW-0469">Meiosis</keyword>
<gene>
    <name evidence="33" type="ORF">CTHT_0014570</name>
</gene>
<dbReference type="InterPro" id="IPR013822">
    <property type="entry name" value="Signal_recog_particl_SRP54_hlx"/>
</dbReference>
<dbReference type="GO" id="GO:0006886">
    <property type="term" value="P:intracellular protein transport"/>
    <property type="evidence" value="ECO:0007669"/>
    <property type="project" value="InterPro"/>
</dbReference>
<dbReference type="PANTHER" id="PTHR11139">
    <property type="entry name" value="ATAXIA TELANGIECTASIA MUTATED ATM -RELATED"/>
    <property type="match status" value="1"/>
</dbReference>
<dbReference type="Pfam" id="PF25385">
    <property type="entry name" value="HEAT_MEC1_N"/>
    <property type="match status" value="1"/>
</dbReference>
<evidence type="ECO:0000256" key="6">
    <source>
        <dbReference type="ARBA" id="ARBA00011870"/>
    </source>
</evidence>
<keyword evidence="12" id="KW-0227">DNA damage</keyword>
<dbReference type="Gene3D" id="3.30.1010.10">
    <property type="entry name" value="Phosphatidylinositol 3-kinase Catalytic Subunit, Chain A, domain 4"/>
    <property type="match status" value="1"/>
</dbReference>
<dbReference type="eggNOG" id="KOG0781">
    <property type="taxonomic scope" value="Eukaryota"/>
</dbReference>
<keyword evidence="9" id="KW-0723">Serine/threonine-protein kinase</keyword>
<dbReference type="GO" id="GO:0005694">
    <property type="term" value="C:chromosome"/>
    <property type="evidence" value="ECO:0007669"/>
    <property type="project" value="TreeGrafter"/>
</dbReference>
<dbReference type="CDD" id="cd14826">
    <property type="entry name" value="SR_alpha_SRX"/>
    <property type="match status" value="1"/>
</dbReference>
<evidence type="ECO:0000256" key="13">
    <source>
        <dbReference type="ARBA" id="ARBA00022777"/>
    </source>
</evidence>
<dbReference type="DIP" id="DIP-61805N"/>
<dbReference type="InterPro" id="IPR003593">
    <property type="entry name" value="AAA+_ATPase"/>
</dbReference>
<dbReference type="Pfam" id="PF25030">
    <property type="entry name" value="M-HEAT_ATR"/>
    <property type="match status" value="1"/>
</dbReference>
<keyword evidence="21" id="KW-0539">Nucleus</keyword>
<evidence type="ECO:0000259" key="30">
    <source>
        <dbReference type="PROSITE" id="PS50290"/>
    </source>
</evidence>
<dbReference type="Pfam" id="PF02260">
    <property type="entry name" value="FATC"/>
    <property type="match status" value="1"/>
</dbReference>
<keyword evidence="35" id="KW-0002">3D-structure</keyword>
<keyword evidence="34" id="KW-1185">Reference proteome</keyword>
<dbReference type="CDD" id="cd00892">
    <property type="entry name" value="PIKKc_ATR"/>
    <property type="match status" value="1"/>
</dbReference>
<dbReference type="InterPro" id="IPR007222">
    <property type="entry name" value="Sig_recog_particle_rcpt_asu_N"/>
</dbReference>
<evidence type="ECO:0000256" key="1">
    <source>
        <dbReference type="ARBA" id="ARBA00004123"/>
    </source>
</evidence>
<dbReference type="GO" id="GO:0005785">
    <property type="term" value="C:signal recognition particle receptor complex"/>
    <property type="evidence" value="ECO:0007669"/>
    <property type="project" value="InterPro"/>
</dbReference>
<evidence type="ECO:0000256" key="19">
    <source>
        <dbReference type="ARBA" id="ARBA00023170"/>
    </source>
</evidence>
<evidence type="ECO:0000256" key="17">
    <source>
        <dbReference type="ARBA" id="ARBA00023134"/>
    </source>
</evidence>
<comment type="subunit">
    <text evidence="5">Associates with DNA double-strand breaks.</text>
</comment>
<dbReference type="SUPFAM" id="SSF64356">
    <property type="entry name" value="SNARE-like"/>
    <property type="match status" value="1"/>
</dbReference>
<dbReference type="GO" id="GO:0005634">
    <property type="term" value="C:nucleus"/>
    <property type="evidence" value="ECO:0007669"/>
    <property type="project" value="UniProtKB-SubCell"/>
</dbReference>
<dbReference type="Pfam" id="PF00454">
    <property type="entry name" value="PI3_PI4_kinase"/>
    <property type="match status" value="1"/>
</dbReference>
<keyword evidence="19" id="KW-0675">Receptor</keyword>
<evidence type="ECO:0000256" key="24">
    <source>
        <dbReference type="ARBA" id="ARBA00029679"/>
    </source>
</evidence>
<dbReference type="PROSITE" id="PS50290">
    <property type="entry name" value="PI3_4_KINASE_3"/>
    <property type="match status" value="1"/>
</dbReference>
<dbReference type="SMART" id="SM00963">
    <property type="entry name" value="SRP54_N"/>
    <property type="match status" value="1"/>
</dbReference>
<evidence type="ECO:0000256" key="26">
    <source>
        <dbReference type="ARBA" id="ARBA00033001"/>
    </source>
</evidence>
<dbReference type="PROSITE" id="PS51190">
    <property type="entry name" value="FATC"/>
    <property type="match status" value="1"/>
</dbReference>
<feature type="compositionally biased region" description="Polar residues" evidence="29">
    <location>
        <begin position="175"/>
        <end position="190"/>
    </location>
</feature>
<keyword evidence="10" id="KW-0808">Transferase</keyword>
<evidence type="ECO:0000256" key="22">
    <source>
        <dbReference type="ARBA" id="ARBA00023254"/>
    </source>
</evidence>
<evidence type="ECO:0000256" key="25">
    <source>
        <dbReference type="ARBA" id="ARBA00030459"/>
    </source>
</evidence>
<dbReference type="Pfam" id="PF23593">
    <property type="entry name" value="HEAT_ATR"/>
    <property type="match status" value="1"/>
</dbReference>
<evidence type="ECO:0000256" key="23">
    <source>
        <dbReference type="ARBA" id="ARBA00025079"/>
    </source>
</evidence>
<evidence type="ECO:0000256" key="16">
    <source>
        <dbReference type="ARBA" id="ARBA00022853"/>
    </source>
</evidence>
<evidence type="ECO:0000256" key="5">
    <source>
        <dbReference type="ARBA" id="ARBA00011370"/>
    </source>
</evidence>
<dbReference type="EMBL" id="GL988039">
    <property type="protein sequence ID" value="EGS22978.1"/>
    <property type="molecule type" value="Genomic_DNA"/>
</dbReference>
<dbReference type="OMA" id="HETCIMA"/>
<dbReference type="InterPro" id="IPR027417">
    <property type="entry name" value="P-loop_NTPase"/>
</dbReference>
<evidence type="ECO:0000256" key="29">
    <source>
        <dbReference type="SAM" id="MobiDB-lite"/>
    </source>
</evidence>
<comment type="function">
    <text evidence="23">Serine/threonine protein kinase which activates checkpoint signaling upon genotoxic stresses such as ionizing radiation (IR), ultraviolet light (UV), or DNA replication stalling, thereby acting as a DNA damage sensor. Recognizes the substrate consensus sequence [ST]-Q. Phosphorylates histone H2A to form H2AS128ph (gamma-H2A) at sites of DNA damage, involved in the regulation of DNA damage response mechanism. Required for the control of telomere length and genome stability.</text>
</comment>
<dbReference type="GeneID" id="18255495"/>
<keyword evidence="13" id="KW-0418">Kinase</keyword>
<dbReference type="GO" id="GO:0004674">
    <property type="term" value="F:protein serine/threonine kinase activity"/>
    <property type="evidence" value="ECO:0007669"/>
    <property type="project" value="UniProtKB-KW"/>
</dbReference>
<dbReference type="InterPro" id="IPR036940">
    <property type="entry name" value="PI3/4_kinase_cat_sf"/>
</dbReference>
<dbReference type="IntAct" id="G0S1R8">
    <property type="interactions" value="1"/>
</dbReference>
<dbReference type="SUPFAM" id="SSF52540">
    <property type="entry name" value="P-loop containing nucleoside triphosphate hydrolases"/>
    <property type="match status" value="1"/>
</dbReference>
<dbReference type="GO" id="GO:0005524">
    <property type="term" value="F:ATP binding"/>
    <property type="evidence" value="ECO:0007669"/>
    <property type="project" value="UniProtKB-KW"/>
</dbReference>
<dbReference type="SUPFAM" id="SSF48452">
    <property type="entry name" value="TPR-like"/>
    <property type="match status" value="1"/>
</dbReference>
<accession>G0S1R8</accession>
<dbReference type="InterPro" id="IPR003151">
    <property type="entry name" value="PIK-rel_kinase_FAT"/>
</dbReference>
<proteinExistence type="evidence at protein level"/>
<dbReference type="EC" id="2.7.11.1" evidence="7"/>
<dbReference type="SMART" id="SM01343">
    <property type="entry name" value="FATC"/>
    <property type="match status" value="1"/>
</dbReference>
<dbReference type="Pfam" id="PF08064">
    <property type="entry name" value="UME"/>
    <property type="match status" value="1"/>
</dbReference>
<dbReference type="SMART" id="SM00382">
    <property type="entry name" value="AAA"/>
    <property type="match status" value="1"/>
</dbReference>
<dbReference type="RefSeq" id="XP_006691970.1">
    <property type="nucleotide sequence ID" value="XM_006691907.1"/>
</dbReference>
<dbReference type="InterPro" id="IPR050517">
    <property type="entry name" value="DDR_Repair_Kinase"/>
</dbReference>
<dbReference type="GO" id="GO:0000077">
    <property type="term" value="P:DNA damage checkpoint signaling"/>
    <property type="evidence" value="ECO:0007669"/>
    <property type="project" value="TreeGrafter"/>
</dbReference>
<dbReference type="Gene3D" id="1.10.1070.11">
    <property type="entry name" value="Phosphatidylinositol 3-/4-kinase, catalytic domain"/>
    <property type="match status" value="1"/>
</dbReference>
<evidence type="ECO:0000256" key="14">
    <source>
        <dbReference type="ARBA" id="ARBA00022824"/>
    </source>
</evidence>
<evidence type="ECO:0000256" key="15">
    <source>
        <dbReference type="ARBA" id="ARBA00022840"/>
    </source>
</evidence>
<dbReference type="InterPro" id="IPR016024">
    <property type="entry name" value="ARM-type_fold"/>
</dbReference>
<dbReference type="InterPro" id="IPR003152">
    <property type="entry name" value="FATC_dom"/>
</dbReference>
<keyword evidence="11" id="KW-0547">Nucleotide-binding</keyword>
<dbReference type="GO" id="GO:0006614">
    <property type="term" value="P:SRP-dependent cotranslational protein targeting to membrane"/>
    <property type="evidence" value="ECO:0007669"/>
    <property type="project" value="InterPro"/>
</dbReference>
<dbReference type="STRING" id="759272.G0S1R8"/>
<dbReference type="InterPro" id="IPR011990">
    <property type="entry name" value="TPR-like_helical_dom_sf"/>
</dbReference>
<evidence type="ECO:0000259" key="32">
    <source>
        <dbReference type="PROSITE" id="PS51190"/>
    </source>
</evidence>
<evidence type="ECO:0000256" key="7">
    <source>
        <dbReference type="ARBA" id="ARBA00012513"/>
    </source>
</evidence>
<keyword evidence="20" id="KW-0234">DNA repair</keyword>
<evidence type="ECO:0000256" key="11">
    <source>
        <dbReference type="ARBA" id="ARBA00022741"/>
    </source>
</evidence>
<evidence type="ECO:0000256" key="18">
    <source>
        <dbReference type="ARBA" id="ARBA00023136"/>
    </source>
</evidence>
<dbReference type="InterPro" id="IPR057564">
    <property type="entry name" value="HEAT_ATR"/>
</dbReference>
<comment type="subunit">
    <text evidence="6">Heterodimer of an alpha and a beta chain.</text>
</comment>
<dbReference type="FunFam" id="3.30.1010.10:FF:000017">
    <property type="entry name" value="Inositol kinase kinase (UvsB)"/>
    <property type="match status" value="1"/>
</dbReference>
<evidence type="ECO:0000256" key="2">
    <source>
        <dbReference type="ARBA" id="ARBA00004397"/>
    </source>
</evidence>
<organism evidence="34">
    <name type="scientific">Chaetomium thermophilum (strain DSM 1495 / CBS 144.50 / IMI 039719)</name>
    <name type="common">Thermochaetoides thermophila</name>
    <dbReference type="NCBI Taxonomy" id="759272"/>
    <lineage>
        <taxon>Eukaryota</taxon>
        <taxon>Fungi</taxon>
        <taxon>Dikarya</taxon>
        <taxon>Ascomycota</taxon>
        <taxon>Pezizomycotina</taxon>
        <taxon>Sordariomycetes</taxon>
        <taxon>Sordariomycetidae</taxon>
        <taxon>Sordariales</taxon>
        <taxon>Chaetomiaceae</taxon>
        <taxon>Thermochaetoides</taxon>
    </lineage>
</organism>
<evidence type="ECO:0000256" key="12">
    <source>
        <dbReference type="ARBA" id="ARBA00022763"/>
    </source>
</evidence>
<dbReference type="Proteomes" id="UP000008066">
    <property type="component" value="Unassembled WGS sequence"/>
</dbReference>
<dbReference type="PDB" id="5CK3">
    <property type="method" value="X-ray"/>
    <property type="resolution" value="3.20 A"/>
    <property type="chains" value="A/C/E=2-172"/>
</dbReference>
<dbReference type="InterPro" id="IPR011012">
    <property type="entry name" value="Longin-like_dom_sf"/>
</dbReference>
<reference evidence="33 34" key="1">
    <citation type="journal article" date="2011" name="Cell">
        <title>Insight into structure and assembly of the nuclear pore complex by utilizing the genome of a eukaryotic thermophile.</title>
        <authorList>
            <person name="Amlacher S."/>
            <person name="Sarges P."/>
            <person name="Flemming D."/>
            <person name="van Noort V."/>
            <person name="Kunze R."/>
            <person name="Devos D.P."/>
            <person name="Arumugam M."/>
            <person name="Bork P."/>
            <person name="Hurt E."/>
        </authorList>
    </citation>
    <scope>NUCLEOTIDE SEQUENCE [LARGE SCALE GENOMIC DNA]</scope>
    <source>
        <strain evidence="34">DSM 1495 / CBS 144.50 / IMI 039719</strain>
    </source>
</reference>
<evidence type="ECO:0000256" key="4">
    <source>
        <dbReference type="ARBA" id="ARBA00010769"/>
    </source>
</evidence>
<dbReference type="GO" id="GO:0005047">
    <property type="term" value="F:signal recognition particle binding"/>
    <property type="evidence" value="ECO:0007669"/>
    <property type="project" value="InterPro"/>
</dbReference>
<feature type="domain" description="FAT" evidence="31">
    <location>
        <begin position="1943"/>
        <end position="2513"/>
    </location>
</feature>
<evidence type="ECO:0000256" key="3">
    <source>
        <dbReference type="ARBA" id="ARBA00008531"/>
    </source>
</evidence>
<protein>
    <recommendedName>
        <fullName evidence="8">Serine/threonine-protein kinase MEC1</fullName>
        <ecNumber evidence="7">2.7.11.1</ecNumber>
    </recommendedName>
    <alternativeName>
        <fullName evidence="26">ATR homolog</fullName>
    </alternativeName>
    <alternativeName>
        <fullName evidence="25">DNA-damage checkpoint kinase MEC1</fullName>
    </alternativeName>
    <alternativeName>
        <fullName evidence="28">Docking protein alpha</fullName>
    </alternativeName>
    <alternativeName>
        <fullName evidence="24">Mitosis entry checkpoint protein 1</fullName>
    </alternativeName>
    <alternativeName>
        <fullName evidence="27">Signal recognition particle receptor subunit alpha homolog</fullName>
    </alternativeName>
</protein>
<comment type="subcellular location">
    <subcellularLocation>
        <location evidence="2">Endoplasmic reticulum membrane</location>
        <topology evidence="2">Peripheral membrane protein</topology>
        <orientation evidence="2">Cytoplasmic side</orientation>
    </subcellularLocation>
    <subcellularLocation>
        <location evidence="1">Nucleus</location>
    </subcellularLocation>
</comment>
<dbReference type="InterPro" id="IPR036225">
    <property type="entry name" value="SRP/SRP_N"/>
</dbReference>
<dbReference type="KEGG" id="cthr:CTHT_0014570"/>
<comment type="similarity">
    <text evidence="4">Belongs to the PI3/PI4-kinase family. ATM subfamily.</text>
</comment>
<dbReference type="FunFam" id="1.20.120.140:FF:000009">
    <property type="entry name" value="Signal sequence receptor alpha subunit"/>
    <property type="match status" value="1"/>
</dbReference>
<dbReference type="InterPro" id="IPR042101">
    <property type="entry name" value="SRP54_N_sf"/>
</dbReference>
<evidence type="ECO:0000256" key="27">
    <source>
        <dbReference type="ARBA" id="ARBA00071429"/>
    </source>
</evidence>
<evidence type="ECO:0000256" key="8">
    <source>
        <dbReference type="ARBA" id="ARBA00021345"/>
    </source>
</evidence>
<dbReference type="SMR" id="G0S1R8"/>
<reference evidence="35" key="2">
    <citation type="journal article" date="2015" name="Structure">
        <title>Structure and Switch Cycle of SRbeta as Ancestral Eukaryotic GTPase Associated with Secretory Membranes.</title>
        <authorList>
            <person name="Jadhav B."/>
            <person name="Wild K."/>
            <person name="Pool M.R."/>
            <person name="Sinning I."/>
        </authorList>
    </citation>
    <scope>X-RAY CRYSTALLOGRAPHY (3.20 ANGSTROMS) OF 2-172</scope>
</reference>
<dbReference type="SUPFAM" id="SSF56112">
    <property type="entry name" value="Protein kinase-like (PK-like)"/>
    <property type="match status" value="1"/>
</dbReference>
<dbReference type="GO" id="GO:0006281">
    <property type="term" value="P:DNA repair"/>
    <property type="evidence" value="ECO:0007669"/>
    <property type="project" value="UniProtKB-KW"/>
</dbReference>
<dbReference type="InterPro" id="IPR014009">
    <property type="entry name" value="PIK_FAT"/>
</dbReference>
<dbReference type="PANTHER" id="PTHR11139:SF125">
    <property type="entry name" value="SERINE_THREONINE-PROTEIN KINASE MEC1"/>
    <property type="match status" value="1"/>
</dbReference>
<dbReference type="SUPFAM" id="SSF48371">
    <property type="entry name" value="ARM repeat"/>
    <property type="match status" value="1"/>
</dbReference>
<evidence type="ECO:0000256" key="20">
    <source>
        <dbReference type="ARBA" id="ARBA00023204"/>
    </source>
</evidence>
<dbReference type="EvolutionaryTrace" id="G0S1R8"/>
<dbReference type="InterPro" id="IPR058681">
    <property type="entry name" value="HEAT_MEC1_N"/>
</dbReference>
<dbReference type="SMART" id="SM00146">
    <property type="entry name" value="PI3Kc"/>
    <property type="match status" value="1"/>
</dbReference>
<dbReference type="eggNOG" id="KOG0890">
    <property type="taxonomic scope" value="Eukaryota"/>
</dbReference>
<dbReference type="InterPro" id="IPR056802">
    <property type="entry name" value="ATR-like_M-HEAT"/>
</dbReference>
<dbReference type="FunFam" id="1.10.1070.11:FF:000031">
    <property type="entry name" value="Phosphatidyl inositol 3-kinase"/>
    <property type="match status" value="1"/>
</dbReference>
<evidence type="ECO:0000313" key="34">
    <source>
        <dbReference type="Proteomes" id="UP000008066"/>
    </source>
</evidence>
<dbReference type="HOGENOM" id="CLU_000178_4_1_1"/>
<evidence type="ECO:0000313" key="33">
    <source>
        <dbReference type="EMBL" id="EGS22978.1"/>
    </source>
</evidence>
<keyword evidence="17" id="KW-0342">GTP-binding</keyword>
<dbReference type="InterPro" id="IPR012993">
    <property type="entry name" value="UME"/>
</dbReference>
<evidence type="ECO:0007829" key="35">
    <source>
        <dbReference type="PDB" id="5CK3"/>
    </source>
</evidence>
<dbReference type="SMART" id="SM00962">
    <property type="entry name" value="SRP54"/>
    <property type="match status" value="1"/>
</dbReference>
<dbReference type="Pfam" id="PF02259">
    <property type="entry name" value="FAT"/>
    <property type="match status" value="1"/>
</dbReference>
<dbReference type="Pfam" id="PF02881">
    <property type="entry name" value="SRP54_N"/>
    <property type="match status" value="1"/>
</dbReference>
<dbReference type="GO" id="GO:0003924">
    <property type="term" value="F:GTPase activity"/>
    <property type="evidence" value="ECO:0007669"/>
    <property type="project" value="InterPro"/>
</dbReference>
<sequence>MLDAFEILTTSGVVLWSRTYAPVNPSVVNDFITDVFIEEKSAVAGSKNGGSAASNPPYKHDQHSLRWTFVKELGIIFVAVYRSLLHLPWVDKLVDNIRAIFVSLYSEQFKRPNTTIIECINFDKYFDQQLQELEQTGSRVDARVPKIEAHSADEEEQPFVPSPAGKSEQKAPIESISQNHSRPTTSSTSHLVVPRPGPGGKLSRRARKLQNSNSAPASSGDEAPSRKGKQGKLVKRGRKWDADGLAIEDDGSDVQLDYSAPALTSDSEAEASGRAISIERVDASTMGSRTKGKFVLKDLGDEVHSILADAEAKKNAETSSEASSGIVGSSLNAIGGLFRNFVGGKVLTKQDLEKAMKGMEEHLLKKNVAREAAVRLCESVEKELIGVKTGSFESISRTVQKAMEASLTKMLTPTSSIDLLREIDSVTSPPPTSGRQRRPYVISIVGVNGVGKSTNLSKICFFLLQNQYKVLIAAADTFRSGAVEQLAVHVRNLKELTAREGGRVELYQKGYGKDAAAVAKDAVVFAAQEGFDVVLIDTAGRRHNDQRLMSSLEKFTKLAKPDKILMVGEALVGTDSVAQARNFNAAFGAGRSLDGFIISKCDTVGDMVGTLVSIPGQHSYADSAGPAGGPLPSAAPPPSTLAAQLVENISTSSTRLTRPDETSELKRLFAAIEKVKNDPSCLKTPEQRLEHNHLLVYVCGSVLLDNLKLDDAFADRERLCSETSRAINFLKVTIQETPAVLKCTTDGRTFIHRGQEPLWVWILPKVLRVLGHRRFISLSTEIKNFCCEVLKLAMGNEKLWDLAPLLLIYLRTNLGAILARYKSSDMTNLQHGPSAITLPPNVFFETWNGSAPHTCTFTIPDGEHALRHAVTLATIIADVSISRTHEVQQISPHDQHFCQASGYLAAEDEDGASLRRVFCLALAHLAKASTNHEPTARLVTSVLLPLAQRLTADNPALGASTDVWRSVQLLVRTVAGSTSPELSEEIAADKFIDTQLRRQVQKLPLRRTREQLELRPAKRKRSDKGPSLMLDVAGRLCRLVGADPSSQVDALESHIMERYPQLNEDDQCYLIDLVSRIPCVADETLELRKRSLSAGRHQEVKHLGITLFSKIIKLPRFIESKKPRVYAMICLRRIARHSTDEDFWDLEKSDPGQWCLQSLNSSIRELRIAAGRAIPVFITEPALATINKEVIKRNRTTVLAFLRSLSEKESPRLHETCIMAWAQVGRVVADDELNLVVLKLVEYLGHRNLTVSSFAFNEIINLAESRGQSPSQLFEPFWSNLGFAVVKDLMTRPQTARMVADLLQLSVPELLELLQKHALPWLVLTKKREVIRKIAEARGEKEEWQPCLDQGNLPSILALLLIQDTPDVATHAMSLLGHVSEKIANSELVELLRTDPITIALELFKAAADSNENRKTRARDQNDKRAKKSQVIGRYLQQHALGLAQRLIEVINDTLQLHPPVAEQRRCLGAMEEMIRICKTYVCIARPQISACLLSAMALDDLRSAAFSCWEAMLTCMEEADVEAQLETTFFIIGSYWKTFDLATKQKVKSLISTLLEAHQALLQKYANRLPSLRHISELSDLCTALDNLRPPLDVRGAFGIFAERLKHENPGVVELALVELNAFLQKHQDYVQTSAISEQPDTVVTALVRSLLDCSAKYNGWQTDIPRLCAEAMGLIGCLDSNRVETTREQRQFVVVHNFEDARETTDFVAYMLENVLVKAFLSTTDTKFIGFLSYAMQELLERTDFKYAAADPKSEIHAAIYKKWLAFSDNTREVLTPFLSSRFVVAPMPPQTIEYPVFKPEKPYAVWVRAFVLDLLRNGQHPFSQALFEPLCRLIKVKDLVVTEFLLPYVVLHVIVGQDHTDAFRKKITAELTAILQHQPPETASYVEKEDAKLYYQAVFRIIDYSRRWLQVKKSNHKVSDRDQSWIKRVEEVIGSLDPELMSQRAIDCNEYARALFFLEPHIEARGKHLTHERGDRMLQSLQNIYTNIDDPDGLEGVSAILQSITLDQQALNHRKAGRWTAAQTWYEIRLAESPDDPDIQQDLLTCLKESGQHDVLLNYVEGMNVTESNVTKVAPFAVEAAWATGRWQTLEKYLRLYNAGDVSEIFNLGVGQALLCLKSGDVAKFKEHIQMLRDKVAGSMTYSATSSLRACHDAMLKCHVLSDLELIANENLKGNGDQQAVLATLNRRLEVLGAYVSDKQYLLGIRRAAMELMRPRFSNEDISSQWLASGKLARKAGSMHQSFNAVLHAQQLGDGSATIEHAKLLYKDGHHRKAIQILQSAIATNSFITDNSALTLPPTSSKGQETQRSLLTARAHLLLAKWLDSTGQTHASALRSQYQQAAKTYPHWEKGHYYLGRHYKKLLESEKALKPDDQSDEYLTGEMAKLVIENYLRSLNFGTKYLSQTLPRILTLFLELGTQVENIRTSESKITVTRELHQRRKNILMDLYKHFLKHIPKMPAYIFYTALPQIVARIAHPNQEVFKVLEQMILKVIEAHPQQALWSLFPLMTTRYSHERRTRGMQILQAARSLSKRVEGADYDLSKLIRMGEKLAEQLLVACNTGEFQSNKTITASITKDLNFNHKCTPCPLVVPIEACLVATLPTLTDNVRKHKAFSRDVITIHSFLDEVLILGSLAKPRKLTARGSDGKLYGLLIKPKDDLRTDQRLMEFNGLINRSLKRDAEASRRQLYIRTYAVTPLNEECGIIEWVSGLKPLRDILLALYRARGISPNYGELSNKMRHSMMTGDIRIWTDDIIPSFPPVLPEWFIQQFPNPSDWFAARLKYTRSCAVMSMVGTILGLGDRHGENVLLEEGNGGIFHVDFNCLFDKGKTFAQPERVPFRLTHNMQAAMGIYRHEGPFRHCSELTLRILRQQEETLMTILEAFIYDPTLDLQRTKRRQHDGGVIRMDPNSVVETIRRKVRGLLPDESIPLGVEGQVEELIKEATNPKNLVAMYIGWCPFL</sequence>
<dbReference type="InterPro" id="IPR000897">
    <property type="entry name" value="SRP54_GTPase_dom"/>
</dbReference>
<dbReference type="SMART" id="SM00802">
    <property type="entry name" value="UME"/>
    <property type="match status" value="1"/>
</dbReference>
<dbReference type="InterPro" id="IPR000403">
    <property type="entry name" value="PI3/4_kinase_cat_dom"/>
</dbReference>
<evidence type="ECO:0000256" key="28">
    <source>
        <dbReference type="ARBA" id="ARBA00081194"/>
    </source>
</evidence>
<dbReference type="Pfam" id="PF04086">
    <property type="entry name" value="SRP-alpha_N"/>
    <property type="match status" value="1"/>
</dbReference>